<evidence type="ECO:0000256" key="11">
    <source>
        <dbReference type="ARBA" id="ARBA00023034"/>
    </source>
</evidence>
<evidence type="ECO:0000256" key="6">
    <source>
        <dbReference type="ARBA" id="ARBA00022475"/>
    </source>
</evidence>
<dbReference type="Proteomes" id="UP000410492">
    <property type="component" value="Unassembled WGS sequence"/>
</dbReference>
<keyword evidence="8 15" id="KW-0812">Transmembrane</keyword>
<evidence type="ECO:0000256" key="9">
    <source>
        <dbReference type="ARBA" id="ARBA00022737"/>
    </source>
</evidence>
<evidence type="ECO:0000313" key="16">
    <source>
        <dbReference type="EMBL" id="VEN61002.1"/>
    </source>
</evidence>
<proteinExistence type="inferred from homology"/>
<comment type="similarity">
    <text evidence="3">Belongs to the SWEET sugar transporter family.</text>
</comment>
<keyword evidence="5" id="KW-0813">Transport</keyword>
<keyword evidence="11" id="KW-0333">Golgi apparatus</keyword>
<evidence type="ECO:0000256" key="13">
    <source>
        <dbReference type="ARBA" id="ARBA00055578"/>
    </source>
</evidence>
<gene>
    <name evidence="16" type="ORF">CALMAC_LOCUS18531</name>
</gene>
<keyword evidence="17" id="KW-1185">Reference proteome</keyword>
<protein>
    <recommendedName>
        <fullName evidence="4">Sugar transporter SWEET1</fullName>
    </recommendedName>
    <alternativeName>
        <fullName evidence="14">Protein saliva</fullName>
    </alternativeName>
</protein>
<evidence type="ECO:0000256" key="5">
    <source>
        <dbReference type="ARBA" id="ARBA00022448"/>
    </source>
</evidence>
<evidence type="ECO:0000256" key="10">
    <source>
        <dbReference type="ARBA" id="ARBA00022989"/>
    </source>
</evidence>
<keyword evidence="6" id="KW-1003">Cell membrane</keyword>
<name>A0A653DNA1_CALMS</name>
<reference evidence="16 17" key="1">
    <citation type="submission" date="2019-01" db="EMBL/GenBank/DDBJ databases">
        <authorList>
            <person name="Sayadi A."/>
        </authorList>
    </citation>
    <scope>NUCLEOTIDE SEQUENCE [LARGE SCALE GENOMIC DNA]</scope>
</reference>
<accession>A0A653DNA1</accession>
<keyword evidence="7" id="KW-0762">Sugar transport</keyword>
<evidence type="ECO:0000256" key="2">
    <source>
        <dbReference type="ARBA" id="ARBA00004653"/>
    </source>
</evidence>
<dbReference type="OrthoDB" id="409725at2759"/>
<dbReference type="EMBL" id="CAACVG010012888">
    <property type="protein sequence ID" value="VEN61002.1"/>
    <property type="molecule type" value="Genomic_DNA"/>
</dbReference>
<comment type="subcellular location">
    <subcellularLocation>
        <location evidence="1">Cell membrane</location>
        <topology evidence="1">Multi-pass membrane protein</topology>
    </subcellularLocation>
    <subcellularLocation>
        <location evidence="2">Golgi apparatus membrane</location>
        <topology evidence="2">Multi-pass membrane protein</topology>
    </subcellularLocation>
</comment>
<evidence type="ECO:0000256" key="15">
    <source>
        <dbReference type="SAM" id="Phobius"/>
    </source>
</evidence>
<dbReference type="FunFam" id="1.20.1280.290:FF:000010">
    <property type="entry name" value="Sugar transporter SWEET"/>
    <property type="match status" value="1"/>
</dbReference>
<dbReference type="InterPro" id="IPR004316">
    <property type="entry name" value="SWEET_rpt"/>
</dbReference>
<evidence type="ECO:0000256" key="4">
    <source>
        <dbReference type="ARBA" id="ARBA00021741"/>
    </source>
</evidence>
<dbReference type="InterPro" id="IPR047664">
    <property type="entry name" value="SWEET"/>
</dbReference>
<evidence type="ECO:0000256" key="7">
    <source>
        <dbReference type="ARBA" id="ARBA00022597"/>
    </source>
</evidence>
<sequence length="217" mass="24569">MLDFDLKSIIASTASVSTIIQFLTGTVVCIEIVKNKSTADMSSLPFVSGCLSTSLWLRYGFLIDDTSLILVNTIGATLFFSYVVTFYLYSIRRGTVMQQFMFCMLLMSMVLFYVHNQSDIEEARTHLGLICCLVTIMFFAAPLTSLFHVIRIKSTDSMPYYLILATFVVSCQWFIYGSLLNDKFIQIPNFLGCILSAFQLSLFMIYPKDRKIGTIVI</sequence>
<feature type="transmembrane region" description="Helical" evidence="15">
    <location>
        <begin position="127"/>
        <end position="147"/>
    </location>
</feature>
<keyword evidence="10 15" id="KW-1133">Transmembrane helix</keyword>
<dbReference type="PANTHER" id="PTHR10791:SF112">
    <property type="entry name" value="SUGAR TRANSPORTER SWEET1"/>
    <property type="match status" value="1"/>
</dbReference>
<keyword evidence="9" id="KW-0677">Repeat</keyword>
<evidence type="ECO:0000256" key="3">
    <source>
        <dbReference type="ARBA" id="ARBA00007809"/>
    </source>
</evidence>
<dbReference type="Gene3D" id="1.20.1280.290">
    <property type="match status" value="2"/>
</dbReference>
<dbReference type="PANTHER" id="PTHR10791">
    <property type="entry name" value="RAG1-ACTIVATING PROTEIN 1"/>
    <property type="match status" value="1"/>
</dbReference>
<feature type="transmembrane region" description="Helical" evidence="15">
    <location>
        <begin position="6"/>
        <end position="30"/>
    </location>
</feature>
<evidence type="ECO:0000313" key="17">
    <source>
        <dbReference type="Proteomes" id="UP000410492"/>
    </source>
</evidence>
<dbReference type="GO" id="GO:0051119">
    <property type="term" value="F:sugar transmembrane transporter activity"/>
    <property type="evidence" value="ECO:0007669"/>
    <property type="project" value="InterPro"/>
</dbReference>
<dbReference type="GO" id="GO:0000139">
    <property type="term" value="C:Golgi membrane"/>
    <property type="evidence" value="ECO:0007669"/>
    <property type="project" value="UniProtKB-SubCell"/>
</dbReference>
<feature type="transmembrane region" description="Helical" evidence="15">
    <location>
        <begin position="67"/>
        <end position="89"/>
    </location>
</feature>
<feature type="transmembrane region" description="Helical" evidence="15">
    <location>
        <begin position="185"/>
        <end position="206"/>
    </location>
</feature>
<dbReference type="Pfam" id="PF03083">
    <property type="entry name" value="MtN3_slv"/>
    <property type="match status" value="2"/>
</dbReference>
<organism evidence="16 17">
    <name type="scientific">Callosobruchus maculatus</name>
    <name type="common">Southern cowpea weevil</name>
    <name type="synonym">Pulse bruchid</name>
    <dbReference type="NCBI Taxonomy" id="64391"/>
    <lineage>
        <taxon>Eukaryota</taxon>
        <taxon>Metazoa</taxon>
        <taxon>Ecdysozoa</taxon>
        <taxon>Arthropoda</taxon>
        <taxon>Hexapoda</taxon>
        <taxon>Insecta</taxon>
        <taxon>Pterygota</taxon>
        <taxon>Neoptera</taxon>
        <taxon>Endopterygota</taxon>
        <taxon>Coleoptera</taxon>
        <taxon>Polyphaga</taxon>
        <taxon>Cucujiformia</taxon>
        <taxon>Chrysomeloidea</taxon>
        <taxon>Chrysomelidae</taxon>
        <taxon>Bruchinae</taxon>
        <taxon>Bruchini</taxon>
        <taxon>Callosobruchus</taxon>
    </lineage>
</organism>
<keyword evidence="12 15" id="KW-0472">Membrane</keyword>
<dbReference type="GO" id="GO:0005886">
    <property type="term" value="C:plasma membrane"/>
    <property type="evidence" value="ECO:0007669"/>
    <property type="project" value="UniProtKB-SubCell"/>
</dbReference>
<evidence type="ECO:0000256" key="12">
    <source>
        <dbReference type="ARBA" id="ARBA00023136"/>
    </source>
</evidence>
<feature type="transmembrane region" description="Helical" evidence="15">
    <location>
        <begin position="159"/>
        <end position="179"/>
    </location>
</feature>
<dbReference type="FunFam" id="1.20.1280.290:FF:000004">
    <property type="entry name" value="Sugar transporter SWEET"/>
    <property type="match status" value="1"/>
</dbReference>
<feature type="transmembrane region" description="Helical" evidence="15">
    <location>
        <begin position="96"/>
        <end position="115"/>
    </location>
</feature>
<evidence type="ECO:0000256" key="1">
    <source>
        <dbReference type="ARBA" id="ARBA00004651"/>
    </source>
</evidence>
<comment type="function">
    <text evidence="13">Mediates both low-affinity uptake and efflux of sugar across the membrane.</text>
</comment>
<evidence type="ECO:0000256" key="14">
    <source>
        <dbReference type="ARBA" id="ARBA00081910"/>
    </source>
</evidence>
<evidence type="ECO:0000256" key="8">
    <source>
        <dbReference type="ARBA" id="ARBA00022692"/>
    </source>
</evidence>
<dbReference type="AlphaFoldDB" id="A0A653DNA1"/>